<dbReference type="InterPro" id="IPR017439">
    <property type="entry name" value="Amidohydrolase"/>
</dbReference>
<sequence>KGVSDALGVKTKFCFYSGPPAVHNDKALTDLSTQVATKMNLNIISPSPSMAGEDFSFYQQEIPGSFVFMGTSGTHEWHHPAFTINEEALPISAEYFALLAERALKQFS</sequence>
<name>A0A9X9A3N4_BACCE</name>
<proteinExistence type="predicted"/>
<protein>
    <submittedName>
        <fullName evidence="1">M20/M25/M40 family metallo-hydrolase</fullName>
    </submittedName>
</protein>
<evidence type="ECO:0000313" key="2">
    <source>
        <dbReference type="Proteomes" id="UP000308444"/>
    </source>
</evidence>
<dbReference type="AlphaFoldDB" id="A0A9X9A3N4"/>
<comment type="caution">
    <text evidence="1">The sequence shown here is derived from an EMBL/GenBank/DDBJ whole genome shotgun (WGS) entry which is preliminary data.</text>
</comment>
<dbReference type="InterPro" id="IPR002933">
    <property type="entry name" value="Peptidase_M20"/>
</dbReference>
<dbReference type="GO" id="GO:0016787">
    <property type="term" value="F:hydrolase activity"/>
    <property type="evidence" value="ECO:0007669"/>
    <property type="project" value="InterPro"/>
</dbReference>
<accession>A0A9X9A3N4</accession>
<dbReference type="Proteomes" id="UP000308444">
    <property type="component" value="Unassembled WGS sequence"/>
</dbReference>
<reference evidence="1 2" key="1">
    <citation type="journal article" date="2019" name="Environ. Microbiol.">
        <title>An active ?-lactamase is a part of an orchestrated cell wall stress resistance network of Bacillus subtilis and related rhizosphere species.</title>
        <authorList>
            <person name="Bucher T."/>
            <person name="Keren-Paz A."/>
            <person name="Hausser J."/>
            <person name="Olender T."/>
            <person name="Cytryn E."/>
            <person name="Kolodkin-Gal I."/>
        </authorList>
    </citation>
    <scope>NUCLEOTIDE SEQUENCE [LARGE SCALE GENOMIC DNA]</scope>
    <source>
        <strain evidence="1 2">I32</strain>
    </source>
</reference>
<dbReference type="Gene3D" id="3.40.630.10">
    <property type="entry name" value="Zn peptidases"/>
    <property type="match status" value="1"/>
</dbReference>
<gene>
    <name evidence="1" type="ORF">FC695_29525</name>
</gene>
<dbReference type="PANTHER" id="PTHR11014:SF63">
    <property type="entry name" value="METALLOPEPTIDASE, PUTATIVE (AFU_ORTHOLOGUE AFUA_6G09600)-RELATED"/>
    <property type="match status" value="1"/>
</dbReference>
<feature type="non-terminal residue" evidence="1">
    <location>
        <position position="1"/>
    </location>
</feature>
<evidence type="ECO:0000313" key="1">
    <source>
        <dbReference type="EMBL" id="TKI93828.1"/>
    </source>
</evidence>
<dbReference type="SUPFAM" id="SSF53187">
    <property type="entry name" value="Zn-dependent exopeptidases"/>
    <property type="match status" value="1"/>
</dbReference>
<dbReference type="Pfam" id="PF01546">
    <property type="entry name" value="Peptidase_M20"/>
    <property type="match status" value="1"/>
</dbReference>
<dbReference type="PANTHER" id="PTHR11014">
    <property type="entry name" value="PEPTIDASE M20 FAMILY MEMBER"/>
    <property type="match status" value="1"/>
</dbReference>
<dbReference type="EMBL" id="SZOH01002655">
    <property type="protein sequence ID" value="TKI93828.1"/>
    <property type="molecule type" value="Genomic_DNA"/>
</dbReference>
<organism evidence="1 2">
    <name type="scientific">Bacillus cereus</name>
    <dbReference type="NCBI Taxonomy" id="1396"/>
    <lineage>
        <taxon>Bacteria</taxon>
        <taxon>Bacillati</taxon>
        <taxon>Bacillota</taxon>
        <taxon>Bacilli</taxon>
        <taxon>Bacillales</taxon>
        <taxon>Bacillaceae</taxon>
        <taxon>Bacillus</taxon>
        <taxon>Bacillus cereus group</taxon>
    </lineage>
</organism>